<dbReference type="EMBL" id="BPQB01000002">
    <property type="protein sequence ID" value="GJE85353.1"/>
    <property type="molecule type" value="Genomic_DNA"/>
</dbReference>
<dbReference type="Proteomes" id="UP000703269">
    <property type="component" value="Unassembled WGS sequence"/>
</dbReference>
<accession>A0A9P3FY50</accession>
<name>A0A9P3FY50_9APHY</name>
<protein>
    <submittedName>
        <fullName evidence="1">Uncharacterized protein</fullName>
    </submittedName>
</protein>
<comment type="caution">
    <text evidence="1">The sequence shown here is derived from an EMBL/GenBank/DDBJ whole genome shotgun (WGS) entry which is preliminary data.</text>
</comment>
<evidence type="ECO:0000313" key="1">
    <source>
        <dbReference type="EMBL" id="GJE85353.1"/>
    </source>
</evidence>
<gene>
    <name evidence="1" type="ORF">PsYK624_014320</name>
</gene>
<proteinExistence type="predicted"/>
<organism evidence="1 2">
    <name type="scientific">Phanerochaete sordida</name>
    <dbReference type="NCBI Taxonomy" id="48140"/>
    <lineage>
        <taxon>Eukaryota</taxon>
        <taxon>Fungi</taxon>
        <taxon>Dikarya</taxon>
        <taxon>Basidiomycota</taxon>
        <taxon>Agaricomycotina</taxon>
        <taxon>Agaricomycetes</taxon>
        <taxon>Polyporales</taxon>
        <taxon>Phanerochaetaceae</taxon>
        <taxon>Phanerochaete</taxon>
    </lineage>
</organism>
<keyword evidence="2" id="KW-1185">Reference proteome</keyword>
<reference evidence="1 2" key="1">
    <citation type="submission" date="2021-08" db="EMBL/GenBank/DDBJ databases">
        <title>Draft Genome Sequence of Phanerochaete sordida strain YK-624.</title>
        <authorList>
            <person name="Mori T."/>
            <person name="Dohra H."/>
            <person name="Suzuki T."/>
            <person name="Kawagishi H."/>
            <person name="Hirai H."/>
        </authorList>
    </citation>
    <scope>NUCLEOTIDE SEQUENCE [LARGE SCALE GENOMIC DNA]</scope>
    <source>
        <strain evidence="1 2">YK-624</strain>
    </source>
</reference>
<evidence type="ECO:0000313" key="2">
    <source>
        <dbReference type="Proteomes" id="UP000703269"/>
    </source>
</evidence>
<dbReference type="AlphaFoldDB" id="A0A9P3FY50"/>
<sequence length="72" mass="7977">MHTTPFALKHDCFQACSLPVAFHEPEAGSWISASSTRQANGRTTHARRAQRTLYTPLDAVCQARPRVLSVLL</sequence>